<keyword evidence="16" id="KW-0832">Ubl conjugation</keyword>
<evidence type="ECO:0000256" key="11">
    <source>
        <dbReference type="ARBA" id="ARBA00022729"/>
    </source>
</evidence>
<name>A0A811S531_9POAL</name>
<dbReference type="InterPro" id="IPR032675">
    <property type="entry name" value="LRR_dom_sf"/>
</dbReference>
<dbReference type="PANTHER" id="PTHR27008:SF566">
    <property type="entry name" value="OS06G0583600 PROTEIN"/>
    <property type="match status" value="1"/>
</dbReference>
<dbReference type="OrthoDB" id="676979at2759"/>
<evidence type="ECO:0000256" key="28">
    <source>
        <dbReference type="SAM" id="Phobius"/>
    </source>
</evidence>
<reference evidence="31" key="1">
    <citation type="submission" date="2020-10" db="EMBL/GenBank/DDBJ databases">
        <authorList>
            <person name="Han B."/>
            <person name="Lu T."/>
            <person name="Zhao Q."/>
            <person name="Huang X."/>
            <person name="Zhao Y."/>
        </authorList>
    </citation>
    <scope>NUCLEOTIDE SEQUENCE</scope>
</reference>
<dbReference type="PANTHER" id="PTHR27008">
    <property type="entry name" value="OS04G0122200 PROTEIN"/>
    <property type="match status" value="1"/>
</dbReference>
<dbReference type="GO" id="GO:0010074">
    <property type="term" value="P:maintenance of meristem identity"/>
    <property type="evidence" value="ECO:0007669"/>
    <property type="project" value="UniProtKB-ARBA"/>
</dbReference>
<evidence type="ECO:0000256" key="20">
    <source>
        <dbReference type="ARBA" id="ARBA00023170"/>
    </source>
</evidence>
<comment type="function">
    <text evidence="25">The processed protein kinase Xa21 chain released by protein cleavage after X.oryzae pv. oryzae protein Ax21 detection translocates into the nucleus where it can bind and regulate WRKY62, a transcription factor. Confers resistance to the bacterial pathogen X.oryzae pv. oryzae (Xoo).</text>
</comment>
<keyword evidence="7" id="KW-0597">Phosphoprotein</keyword>
<keyword evidence="12" id="KW-0677">Repeat</keyword>
<sequence>MELRPLIGKYWAAATLLLLAAALMLSTSCFASSIAKPSPPAATATTNFSDHSVLLTFRSLITKDPFGALSSWGNKSLHFCRWQGVACGKHGHRRGRVVGLDLGSLGLVGTISPSISNLTYLRRLHMPMNQFSGHIPHELGLLGDLKHLNLSDNALGGEIPVDLSRCSKLQTISLWYNNLQGTIPANLSRCSVLRTIELFANYLEGEIPSEIGTLQNLELLNLFDNGLNGSIPPELGNLKKLYLLDLSNNGLTGSIPAAIAKLHSLQYMDFGNNKLSGSVPASLSNLSSLSWLVLENNSLSGTISPSFGDLPYLNTFSLAGNNLVGDIPPSLGNLSFLTELRFARNYLSGVNMLTGTIPPSFGNLLNLVYLGLQFNNLVGVIPPSLFNISSLQKLDMQNNRLGGILPDYFGDKFPHLRGLALNGNKFHGHIPLSLFNCSMLNIVQLDNNSFYGTIPSSVGNLKILLKLRLDYNMLEANQAADWAFLDALTNCSHLQVLQLSFNRLRGVLPNSLSNLSTSLERLEILNNEIEGNIPEGIGGLTNLMALYMGPNLLTGPIPSSLGTLSKLNVISLVENRLSGEIPPTLGNLTQLIELYLTGNELTGQIPPSLGKCSLGILSLDNNNLTGKIPNEVFLADTIIDLSFQNNMLVGPIPSELGLLRNMVVVDFMGNMLTGEIPVSIGGCQSLQYLYVRQNLLHGSIPSTMKKLTGLQELDLSSNNLSGTIPEFFSSFAGLTYLNLSFNNLIGEVPDAGIFHNATAFSIVGNNGLCGGIPALGLPPCLKQSTRKKKFPRLPVVVSVSTILSLIFISFLIFQYGKHKSNKKQLDPIASSSQLPRVSYADLSRATDGFSTANLIGEGRFGSVYRGNMSLGEHSIVAVKILKLQERGASHSFLAECETLRYLRHRNLVKILTACSTIDPRQYDFKALVFEYLPNGNLDKWLHVNKGEHGGQQALNLCQRLSIVIDVASAVEYLHDFKPKPVVHCDLKPSNILLDSDMVAHVGDFGLARFINQQDRNQFQSSGWTAFRGTLGYAAPEYGIGNEVTTCGDVYSYGILLLEMFTGRSPTEENFQSELDLHSFVAAAFPNHLEVVADHNLIPLSEDTERDPNSLLNKEATLSCLASILRIGLICSKQLPAERMQMRDVVKELHKIKERLYPLRNNEGTFESQIAERTQEQAH</sequence>
<dbReference type="FunFam" id="3.30.200.20:FF:000432">
    <property type="entry name" value="LRR receptor-like serine/threonine-protein kinase EFR"/>
    <property type="match status" value="1"/>
</dbReference>
<evidence type="ECO:0000256" key="2">
    <source>
        <dbReference type="ARBA" id="ARBA00004389"/>
    </source>
</evidence>
<evidence type="ECO:0000256" key="16">
    <source>
        <dbReference type="ARBA" id="ARBA00022843"/>
    </source>
</evidence>
<organism evidence="31 32">
    <name type="scientific">Miscanthus lutarioriparius</name>
    <dbReference type="NCBI Taxonomy" id="422564"/>
    <lineage>
        <taxon>Eukaryota</taxon>
        <taxon>Viridiplantae</taxon>
        <taxon>Streptophyta</taxon>
        <taxon>Embryophyta</taxon>
        <taxon>Tracheophyta</taxon>
        <taxon>Spermatophyta</taxon>
        <taxon>Magnoliopsida</taxon>
        <taxon>Liliopsida</taxon>
        <taxon>Poales</taxon>
        <taxon>Poaceae</taxon>
        <taxon>PACMAD clade</taxon>
        <taxon>Panicoideae</taxon>
        <taxon>Andropogonodae</taxon>
        <taxon>Andropogoneae</taxon>
        <taxon>Saccharinae</taxon>
        <taxon>Miscanthus</taxon>
    </lineage>
</organism>
<dbReference type="InterPro" id="IPR011009">
    <property type="entry name" value="Kinase-like_dom_sf"/>
</dbReference>
<keyword evidence="17 28" id="KW-1133">Transmembrane helix</keyword>
<evidence type="ECO:0000256" key="10">
    <source>
        <dbReference type="ARBA" id="ARBA00022692"/>
    </source>
</evidence>
<evidence type="ECO:0000313" key="31">
    <source>
        <dbReference type="EMBL" id="CAD6336441.1"/>
    </source>
</evidence>
<keyword evidence="9" id="KW-0808">Transferase</keyword>
<evidence type="ECO:0000256" key="8">
    <source>
        <dbReference type="ARBA" id="ARBA00022614"/>
    </source>
</evidence>
<dbReference type="PROSITE" id="PS51257">
    <property type="entry name" value="PROKAR_LIPOPROTEIN"/>
    <property type="match status" value="1"/>
</dbReference>
<evidence type="ECO:0000256" key="5">
    <source>
        <dbReference type="ARBA" id="ARBA00022475"/>
    </source>
</evidence>
<keyword evidence="19" id="KW-1015">Disulfide bond</keyword>
<dbReference type="SUPFAM" id="SSF52058">
    <property type="entry name" value="L domain-like"/>
    <property type="match status" value="3"/>
</dbReference>
<keyword evidence="5" id="KW-1003">Cell membrane</keyword>
<dbReference type="InterPro" id="IPR017441">
    <property type="entry name" value="Protein_kinase_ATP_BS"/>
</dbReference>
<dbReference type="PROSITE" id="PS00108">
    <property type="entry name" value="PROTEIN_KINASE_ST"/>
    <property type="match status" value="1"/>
</dbReference>
<dbReference type="Gene3D" id="3.80.10.10">
    <property type="entry name" value="Ribonuclease Inhibitor"/>
    <property type="match status" value="5"/>
</dbReference>
<dbReference type="PRINTS" id="PR00019">
    <property type="entry name" value="LEURICHRPT"/>
</dbReference>
<dbReference type="PROSITE" id="PS00107">
    <property type="entry name" value="PROTEIN_KINASE_ATP"/>
    <property type="match status" value="1"/>
</dbReference>
<keyword evidence="13 27" id="KW-0547">Nucleotide-binding</keyword>
<evidence type="ECO:0000256" key="4">
    <source>
        <dbReference type="ARBA" id="ARBA00012513"/>
    </source>
</evidence>
<evidence type="ECO:0000259" key="30">
    <source>
        <dbReference type="PROSITE" id="PS50011"/>
    </source>
</evidence>
<dbReference type="GO" id="GO:0005789">
    <property type="term" value="C:endoplasmic reticulum membrane"/>
    <property type="evidence" value="ECO:0007669"/>
    <property type="project" value="UniProtKB-SubCell"/>
</dbReference>
<evidence type="ECO:0000256" key="23">
    <source>
        <dbReference type="ARBA" id="ARBA00048679"/>
    </source>
</evidence>
<evidence type="ECO:0000256" key="15">
    <source>
        <dbReference type="ARBA" id="ARBA00022840"/>
    </source>
</evidence>
<dbReference type="InterPro" id="IPR000719">
    <property type="entry name" value="Prot_kinase_dom"/>
</dbReference>
<evidence type="ECO:0000256" key="6">
    <source>
        <dbReference type="ARBA" id="ARBA00022527"/>
    </source>
</evidence>
<dbReference type="SUPFAM" id="SSF56112">
    <property type="entry name" value="Protein kinase-like (PK-like)"/>
    <property type="match status" value="1"/>
</dbReference>
<evidence type="ECO:0000256" key="26">
    <source>
        <dbReference type="ARBA" id="ARBA00072040"/>
    </source>
</evidence>
<feature type="chain" id="PRO_5032964407" description="Receptor kinase-like protein Xa21" evidence="29">
    <location>
        <begin position="32"/>
        <end position="1178"/>
    </location>
</feature>
<dbReference type="InterPro" id="IPR008271">
    <property type="entry name" value="Ser/Thr_kinase_AS"/>
</dbReference>
<dbReference type="Pfam" id="PF08263">
    <property type="entry name" value="LRRNT_2"/>
    <property type="match status" value="1"/>
</dbReference>
<evidence type="ECO:0000256" key="7">
    <source>
        <dbReference type="ARBA" id="ARBA00022553"/>
    </source>
</evidence>
<evidence type="ECO:0000256" key="27">
    <source>
        <dbReference type="PROSITE-ProRule" id="PRU10141"/>
    </source>
</evidence>
<dbReference type="Gene3D" id="1.10.510.10">
    <property type="entry name" value="Transferase(Phosphotransferase) domain 1"/>
    <property type="match status" value="1"/>
</dbReference>
<dbReference type="Proteomes" id="UP000604825">
    <property type="component" value="Unassembled WGS sequence"/>
</dbReference>
<feature type="domain" description="Protein kinase" evidence="30">
    <location>
        <begin position="849"/>
        <end position="1152"/>
    </location>
</feature>
<evidence type="ECO:0000256" key="19">
    <source>
        <dbReference type="ARBA" id="ARBA00023157"/>
    </source>
</evidence>
<gene>
    <name evidence="31" type="ORF">NCGR_LOCUS60539</name>
</gene>
<dbReference type="AlphaFoldDB" id="A0A811S531"/>
<dbReference type="EC" id="2.7.11.1" evidence="4"/>
<dbReference type="EMBL" id="CAJGYO010000018">
    <property type="protein sequence ID" value="CAD6336441.1"/>
    <property type="molecule type" value="Genomic_DNA"/>
</dbReference>
<comment type="caution">
    <text evidence="31">The sequence shown here is derived from an EMBL/GenBank/DDBJ whole genome shotgun (WGS) entry which is preliminary data.</text>
</comment>
<dbReference type="GO" id="GO:0010082">
    <property type="term" value="P:regulation of root meristem growth"/>
    <property type="evidence" value="ECO:0007669"/>
    <property type="project" value="UniProtKB-ARBA"/>
</dbReference>
<comment type="catalytic activity">
    <reaction evidence="22">
        <text>L-threonyl-[protein] + ATP = O-phospho-L-threonyl-[protein] + ADP + H(+)</text>
        <dbReference type="Rhea" id="RHEA:46608"/>
        <dbReference type="Rhea" id="RHEA-COMP:11060"/>
        <dbReference type="Rhea" id="RHEA-COMP:11605"/>
        <dbReference type="ChEBI" id="CHEBI:15378"/>
        <dbReference type="ChEBI" id="CHEBI:30013"/>
        <dbReference type="ChEBI" id="CHEBI:30616"/>
        <dbReference type="ChEBI" id="CHEBI:61977"/>
        <dbReference type="ChEBI" id="CHEBI:456216"/>
        <dbReference type="EC" id="2.7.11.1"/>
    </reaction>
</comment>
<keyword evidence="6" id="KW-0723">Serine/threonine-protein kinase</keyword>
<dbReference type="Pfam" id="PF00560">
    <property type="entry name" value="LRR_1"/>
    <property type="match status" value="7"/>
</dbReference>
<keyword evidence="21" id="KW-0325">Glycoprotein</keyword>
<dbReference type="FunFam" id="3.80.10.10:FF:000288">
    <property type="entry name" value="LRR receptor-like serine/threonine-protein kinase EFR"/>
    <property type="match status" value="1"/>
</dbReference>
<evidence type="ECO:0000256" key="24">
    <source>
        <dbReference type="ARBA" id="ARBA00054320"/>
    </source>
</evidence>
<evidence type="ECO:0000256" key="25">
    <source>
        <dbReference type="ARBA" id="ARBA00056628"/>
    </source>
</evidence>
<proteinExistence type="inferred from homology"/>
<keyword evidence="14" id="KW-0418">Kinase</keyword>
<dbReference type="GO" id="GO:0005524">
    <property type="term" value="F:ATP binding"/>
    <property type="evidence" value="ECO:0007669"/>
    <property type="project" value="UniProtKB-UniRule"/>
</dbReference>
<keyword evidence="10 28" id="KW-0812">Transmembrane</keyword>
<dbReference type="InterPro" id="IPR051809">
    <property type="entry name" value="Plant_receptor-like_S/T_kinase"/>
</dbReference>
<evidence type="ECO:0000256" key="3">
    <source>
        <dbReference type="ARBA" id="ARBA00008684"/>
    </source>
</evidence>
<keyword evidence="32" id="KW-1185">Reference proteome</keyword>
<evidence type="ECO:0000256" key="14">
    <source>
        <dbReference type="ARBA" id="ARBA00022777"/>
    </source>
</evidence>
<evidence type="ECO:0000256" key="17">
    <source>
        <dbReference type="ARBA" id="ARBA00022989"/>
    </source>
</evidence>
<dbReference type="FunFam" id="3.80.10.10:FF:000775">
    <property type="entry name" value="Predicted protein"/>
    <property type="match status" value="1"/>
</dbReference>
<feature type="signal peptide" evidence="29">
    <location>
        <begin position="1"/>
        <end position="31"/>
    </location>
</feature>
<evidence type="ECO:0000256" key="12">
    <source>
        <dbReference type="ARBA" id="ARBA00022737"/>
    </source>
</evidence>
<evidence type="ECO:0000256" key="13">
    <source>
        <dbReference type="ARBA" id="ARBA00022741"/>
    </source>
</evidence>
<dbReference type="Pfam" id="PF13855">
    <property type="entry name" value="LRR_8"/>
    <property type="match status" value="2"/>
</dbReference>
<dbReference type="InterPro" id="IPR003591">
    <property type="entry name" value="Leu-rich_rpt_typical-subtyp"/>
</dbReference>
<keyword evidence="8" id="KW-0433">Leucine-rich repeat</keyword>
<dbReference type="FunFam" id="1.10.510.10:FF:000358">
    <property type="entry name" value="Putative leucine-rich repeat receptor-like serine/threonine-protein kinase"/>
    <property type="match status" value="1"/>
</dbReference>
<evidence type="ECO:0000256" key="9">
    <source>
        <dbReference type="ARBA" id="ARBA00022679"/>
    </source>
</evidence>
<evidence type="ECO:0000256" key="29">
    <source>
        <dbReference type="SAM" id="SignalP"/>
    </source>
</evidence>
<dbReference type="GO" id="GO:0004674">
    <property type="term" value="F:protein serine/threonine kinase activity"/>
    <property type="evidence" value="ECO:0007669"/>
    <property type="project" value="UniProtKB-KW"/>
</dbReference>
<feature type="transmembrane region" description="Helical" evidence="28">
    <location>
        <begin position="793"/>
        <end position="813"/>
    </location>
</feature>
<dbReference type="GO" id="GO:0005886">
    <property type="term" value="C:plasma membrane"/>
    <property type="evidence" value="ECO:0007669"/>
    <property type="project" value="UniProtKB-SubCell"/>
</dbReference>
<feature type="binding site" evidence="27">
    <location>
        <position position="879"/>
    </location>
    <ligand>
        <name>ATP</name>
        <dbReference type="ChEBI" id="CHEBI:30616"/>
    </ligand>
</feature>
<comment type="similarity">
    <text evidence="3">Belongs to the protein kinase superfamily. Ser/Thr protein kinase family.</text>
</comment>
<dbReference type="SMART" id="SM00369">
    <property type="entry name" value="LRR_TYP"/>
    <property type="match status" value="11"/>
</dbReference>
<dbReference type="FunFam" id="3.80.10.10:FF:000275">
    <property type="entry name" value="Leucine-rich repeat receptor-like protein kinase"/>
    <property type="match status" value="1"/>
</dbReference>
<accession>A0A811S531</accession>
<dbReference type="InterPro" id="IPR001611">
    <property type="entry name" value="Leu-rich_rpt"/>
</dbReference>
<evidence type="ECO:0000256" key="1">
    <source>
        <dbReference type="ARBA" id="ARBA00004251"/>
    </source>
</evidence>
<dbReference type="Pfam" id="PF00069">
    <property type="entry name" value="Pkinase"/>
    <property type="match status" value="1"/>
</dbReference>
<dbReference type="PROSITE" id="PS51450">
    <property type="entry name" value="LRR"/>
    <property type="match status" value="1"/>
</dbReference>
<dbReference type="PROSITE" id="PS50011">
    <property type="entry name" value="PROTEIN_KINASE_DOM"/>
    <property type="match status" value="1"/>
</dbReference>
<evidence type="ECO:0000256" key="18">
    <source>
        <dbReference type="ARBA" id="ARBA00023136"/>
    </source>
</evidence>
<comment type="function">
    <text evidence="24">Receptor kinase that detects X.oryzae pv. oryzae protein Ax21 to promote innate immunity. Following X.oryzae pv. oryzae protein Ax21 detection, undergoes cleavage, releasing the processed protein kinase Xa21 chain.</text>
</comment>
<keyword evidence="18 28" id="KW-0472">Membrane</keyword>
<evidence type="ECO:0000313" key="32">
    <source>
        <dbReference type="Proteomes" id="UP000604825"/>
    </source>
</evidence>
<dbReference type="InterPro" id="IPR013210">
    <property type="entry name" value="LRR_N_plant-typ"/>
</dbReference>
<protein>
    <recommendedName>
        <fullName evidence="26">Receptor kinase-like protein Xa21</fullName>
        <ecNumber evidence="4">2.7.11.1</ecNumber>
    </recommendedName>
</protein>
<evidence type="ECO:0000256" key="21">
    <source>
        <dbReference type="ARBA" id="ARBA00023180"/>
    </source>
</evidence>
<dbReference type="Gene3D" id="3.30.200.20">
    <property type="entry name" value="Phosphorylase Kinase, domain 1"/>
    <property type="match status" value="1"/>
</dbReference>
<comment type="subcellular location">
    <subcellularLocation>
        <location evidence="1">Cell membrane</location>
        <topology evidence="1">Single-pass type I membrane protein</topology>
    </subcellularLocation>
    <subcellularLocation>
        <location evidence="2">Endoplasmic reticulum membrane</location>
        <topology evidence="2">Single-pass membrane protein</topology>
    </subcellularLocation>
</comment>
<keyword evidence="11 29" id="KW-0732">Signal</keyword>
<evidence type="ECO:0000256" key="22">
    <source>
        <dbReference type="ARBA" id="ARBA00047899"/>
    </source>
</evidence>
<dbReference type="SMART" id="SM00220">
    <property type="entry name" value="S_TKc"/>
    <property type="match status" value="1"/>
</dbReference>
<comment type="catalytic activity">
    <reaction evidence="23">
        <text>L-seryl-[protein] + ATP = O-phospho-L-seryl-[protein] + ADP + H(+)</text>
        <dbReference type="Rhea" id="RHEA:17989"/>
        <dbReference type="Rhea" id="RHEA-COMP:9863"/>
        <dbReference type="Rhea" id="RHEA-COMP:11604"/>
        <dbReference type="ChEBI" id="CHEBI:15378"/>
        <dbReference type="ChEBI" id="CHEBI:29999"/>
        <dbReference type="ChEBI" id="CHEBI:30616"/>
        <dbReference type="ChEBI" id="CHEBI:83421"/>
        <dbReference type="ChEBI" id="CHEBI:456216"/>
        <dbReference type="EC" id="2.7.11.1"/>
    </reaction>
</comment>
<keyword evidence="20" id="KW-0675">Receptor</keyword>
<keyword evidence="15 27" id="KW-0067">ATP-binding</keyword>